<comment type="caution">
    <text evidence="9">The sequence shown here is derived from an EMBL/GenBank/DDBJ whole genome shotgun (WGS) entry which is preliminary data.</text>
</comment>
<feature type="transmembrane region" description="Helical" evidence="8">
    <location>
        <begin position="111"/>
        <end position="130"/>
    </location>
</feature>
<evidence type="ECO:0000256" key="6">
    <source>
        <dbReference type="ARBA" id="ARBA00022989"/>
    </source>
</evidence>
<dbReference type="AlphaFoldDB" id="A0ABD2QJR4"/>
<keyword evidence="4" id="KW-0337">GPI-anchor biosynthesis</keyword>
<organism evidence="9 10">
    <name type="scientific">Cichlidogyrus casuarinus</name>
    <dbReference type="NCBI Taxonomy" id="1844966"/>
    <lineage>
        <taxon>Eukaryota</taxon>
        <taxon>Metazoa</taxon>
        <taxon>Spiralia</taxon>
        <taxon>Lophotrochozoa</taxon>
        <taxon>Platyhelminthes</taxon>
        <taxon>Monogenea</taxon>
        <taxon>Monopisthocotylea</taxon>
        <taxon>Dactylogyridea</taxon>
        <taxon>Ancyrocephalidae</taxon>
        <taxon>Cichlidogyrus</taxon>
    </lineage>
</organism>
<name>A0ABD2QJR4_9PLAT</name>
<evidence type="ECO:0000256" key="8">
    <source>
        <dbReference type="SAM" id="Phobius"/>
    </source>
</evidence>
<reference evidence="9 10" key="1">
    <citation type="submission" date="2024-11" db="EMBL/GenBank/DDBJ databases">
        <title>Adaptive evolution of stress response genes in parasites aligns with host niche diversity.</title>
        <authorList>
            <person name="Hahn C."/>
            <person name="Resl P."/>
        </authorList>
    </citation>
    <scope>NUCLEOTIDE SEQUENCE [LARGE SCALE GENOMIC DNA]</scope>
    <source>
        <strain evidence="9">EGGRZ-B1_66</strain>
        <tissue evidence="9">Body</tissue>
    </source>
</reference>
<feature type="transmembrane region" description="Helical" evidence="8">
    <location>
        <begin position="55"/>
        <end position="73"/>
    </location>
</feature>
<evidence type="ECO:0000256" key="2">
    <source>
        <dbReference type="ARBA" id="ARBA00004687"/>
    </source>
</evidence>
<keyword evidence="5 8" id="KW-0812">Transmembrane</keyword>
<feature type="transmembrane region" description="Helical" evidence="8">
    <location>
        <begin position="16"/>
        <end position="34"/>
    </location>
</feature>
<dbReference type="InterPro" id="IPR009450">
    <property type="entry name" value="Plno_GlcNAc_GPI2"/>
</dbReference>
<dbReference type="GO" id="GO:0016020">
    <property type="term" value="C:membrane"/>
    <property type="evidence" value="ECO:0007669"/>
    <property type="project" value="UniProtKB-SubCell"/>
</dbReference>
<comment type="pathway">
    <text evidence="2">Glycolipid biosynthesis; glycosylphosphatidylinositol-anchor biosynthesis.</text>
</comment>
<feature type="transmembrane region" description="Helical" evidence="8">
    <location>
        <begin position="136"/>
        <end position="158"/>
    </location>
</feature>
<protein>
    <submittedName>
        <fullName evidence="9">Uncharacterized protein</fullName>
    </submittedName>
</protein>
<evidence type="ECO:0000256" key="5">
    <source>
        <dbReference type="ARBA" id="ARBA00022692"/>
    </source>
</evidence>
<dbReference type="GO" id="GO:0006506">
    <property type="term" value="P:GPI anchor biosynthetic process"/>
    <property type="evidence" value="ECO:0007669"/>
    <property type="project" value="UniProtKB-KW"/>
</dbReference>
<keyword evidence="10" id="KW-1185">Reference proteome</keyword>
<dbReference type="PANTHER" id="PTHR12982:SF0">
    <property type="entry name" value="PHOSPHATIDYLINOSITOL N-ACETYLGLUCOSAMINYLTRANSFERASE SUBUNIT C"/>
    <property type="match status" value="1"/>
</dbReference>
<evidence type="ECO:0000256" key="4">
    <source>
        <dbReference type="ARBA" id="ARBA00022502"/>
    </source>
</evidence>
<evidence type="ECO:0000256" key="1">
    <source>
        <dbReference type="ARBA" id="ARBA00004141"/>
    </source>
</evidence>
<feature type="transmembrane region" description="Helical" evidence="8">
    <location>
        <begin position="79"/>
        <end position="99"/>
    </location>
</feature>
<proteinExistence type="inferred from homology"/>
<comment type="similarity">
    <text evidence="3">Belongs to the PIGC family.</text>
</comment>
<sequence length="178" mass="20191">MTPVLQTLLESVSTDTIHSLAFILLSLSFATFEYKTTLLSYNPQTAIVLKSGPDTLAFTSALLATLCLISRFTDPMKTFAVIYCSVFLFAMWPEVAHFVRLRYGKAAQIYLTLFLGFIAHFAAWSLALHGTRSDQLILLFFDFFLTIFINLIFPLLLVRYQSNKSNIHGPWDEATMKE</sequence>
<comment type="subcellular location">
    <subcellularLocation>
        <location evidence="1">Membrane</location>
        <topology evidence="1">Multi-pass membrane protein</topology>
    </subcellularLocation>
</comment>
<dbReference type="PANTHER" id="PTHR12982">
    <property type="entry name" value="PHOSPHATIDYLINOSITOL GLYCAN, CLASS C"/>
    <property type="match status" value="1"/>
</dbReference>
<keyword evidence="6 8" id="KW-1133">Transmembrane helix</keyword>
<evidence type="ECO:0000256" key="7">
    <source>
        <dbReference type="ARBA" id="ARBA00023136"/>
    </source>
</evidence>
<accession>A0ABD2QJR4</accession>
<gene>
    <name evidence="9" type="ORF">Ciccas_001549</name>
</gene>
<keyword evidence="7 8" id="KW-0472">Membrane</keyword>
<dbReference type="Pfam" id="PF06432">
    <property type="entry name" value="GPI2"/>
    <property type="match status" value="1"/>
</dbReference>
<evidence type="ECO:0000313" key="10">
    <source>
        <dbReference type="Proteomes" id="UP001626550"/>
    </source>
</evidence>
<evidence type="ECO:0000256" key="3">
    <source>
        <dbReference type="ARBA" id="ARBA00008321"/>
    </source>
</evidence>
<dbReference type="Proteomes" id="UP001626550">
    <property type="component" value="Unassembled WGS sequence"/>
</dbReference>
<evidence type="ECO:0000313" key="9">
    <source>
        <dbReference type="EMBL" id="KAL3319778.1"/>
    </source>
</evidence>
<dbReference type="EMBL" id="JBJKFK010000103">
    <property type="protein sequence ID" value="KAL3319778.1"/>
    <property type="molecule type" value="Genomic_DNA"/>
</dbReference>